<dbReference type="CDD" id="cd09988">
    <property type="entry name" value="Formimidoylglutamase"/>
    <property type="match status" value="1"/>
</dbReference>
<dbReference type="Pfam" id="PF00491">
    <property type="entry name" value="Arginase"/>
    <property type="match status" value="1"/>
</dbReference>
<dbReference type="RefSeq" id="WP_061836053.1">
    <property type="nucleotide sequence ID" value="NZ_LUKE01000003.1"/>
</dbReference>
<proteinExistence type="inferred from homology"/>
<dbReference type="PIRSF" id="PIRSF036979">
    <property type="entry name" value="Arginase"/>
    <property type="match status" value="1"/>
</dbReference>
<dbReference type="GO" id="GO:0008783">
    <property type="term" value="F:agmatinase activity"/>
    <property type="evidence" value="ECO:0007669"/>
    <property type="project" value="TreeGrafter"/>
</dbReference>
<keyword evidence="1 3" id="KW-0479">Metal-binding</keyword>
<sequence>MSWFHPIDKHLLFTKNDKEDPRLGECVQALPKVELDSLSQIDADFTVLGYPDDEGINLNGGRPGAQVAPLEIRRYLYKMTPHLKCKTLPRIVDLGDLVDREKPLAERHERARQVVKNLAQNHRRWISLGGGHDYGYCDGAGFVEAFKGDAVLINFDAHLDVRPTDKGFNSGTPFFRVLSEFKNDVNFAEIGLQNQCNSQAHFRWAENQGASLFTLDQVAEQGLLAVLKKFMAGKENKKVFLSVDIDAFNSMEAPGCSQSWTTGLKTAEFIPALNWLIEAHDVRGMGVYEVSPPLDQDNRTSKLAALLIHNFIFSNLMKA</sequence>
<protein>
    <submittedName>
        <fullName evidence="5">Formimidoylglutamase</fullName>
    </submittedName>
</protein>
<comment type="caution">
    <text evidence="5">The sequence shown here is derived from an EMBL/GenBank/DDBJ whole genome shotgun (WGS) entry which is preliminary data.</text>
</comment>
<dbReference type="OrthoDB" id="5290471at2"/>
<dbReference type="SUPFAM" id="SSF52768">
    <property type="entry name" value="Arginase/deacetylase"/>
    <property type="match status" value="1"/>
</dbReference>
<dbReference type="EMBL" id="LUKE01000003">
    <property type="protein sequence ID" value="KYG64087.1"/>
    <property type="molecule type" value="Genomic_DNA"/>
</dbReference>
<keyword evidence="3" id="KW-0464">Manganese</keyword>
<comment type="similarity">
    <text evidence="4">Belongs to the arginase family.</text>
</comment>
<keyword evidence="2" id="KW-0378">Hydrolase</keyword>
<feature type="binding site" evidence="3">
    <location>
        <position position="160"/>
    </location>
    <ligand>
        <name>Mn(2+)</name>
        <dbReference type="ChEBI" id="CHEBI:29035"/>
        <label>1</label>
    </ligand>
</feature>
<feature type="binding site" evidence="3">
    <location>
        <position position="156"/>
    </location>
    <ligand>
        <name>Mn(2+)</name>
        <dbReference type="ChEBI" id="CHEBI:29035"/>
        <label>1</label>
    </ligand>
</feature>
<dbReference type="InterPro" id="IPR006035">
    <property type="entry name" value="Ureohydrolase"/>
</dbReference>
<gene>
    <name evidence="5" type="ORF">AZI86_14900</name>
</gene>
<dbReference type="PANTHER" id="PTHR11358:SF26">
    <property type="entry name" value="GUANIDINO ACID HYDROLASE, MITOCHONDRIAL"/>
    <property type="match status" value="1"/>
</dbReference>
<evidence type="ECO:0000313" key="6">
    <source>
        <dbReference type="Proteomes" id="UP000075320"/>
    </source>
</evidence>
<evidence type="ECO:0000313" key="5">
    <source>
        <dbReference type="EMBL" id="KYG64087.1"/>
    </source>
</evidence>
<name>A0A150WJX3_BDEBC</name>
<dbReference type="GO" id="GO:0033389">
    <property type="term" value="P:putrescine biosynthetic process from arginine, via agmatine"/>
    <property type="evidence" value="ECO:0007669"/>
    <property type="project" value="TreeGrafter"/>
</dbReference>
<feature type="binding site" evidence="3">
    <location>
        <position position="244"/>
    </location>
    <ligand>
        <name>Mn(2+)</name>
        <dbReference type="ChEBI" id="CHEBI:29035"/>
        <label>1</label>
    </ligand>
</feature>
<dbReference type="PROSITE" id="PS51409">
    <property type="entry name" value="ARGINASE_2"/>
    <property type="match status" value="1"/>
</dbReference>
<evidence type="ECO:0000256" key="4">
    <source>
        <dbReference type="PROSITE-ProRule" id="PRU00742"/>
    </source>
</evidence>
<feature type="binding site" evidence="3">
    <location>
        <position position="132"/>
    </location>
    <ligand>
        <name>Mn(2+)</name>
        <dbReference type="ChEBI" id="CHEBI:29035"/>
        <label>1</label>
    </ligand>
</feature>
<organism evidence="5 6">
    <name type="scientific">Bdellovibrio bacteriovorus</name>
    <dbReference type="NCBI Taxonomy" id="959"/>
    <lineage>
        <taxon>Bacteria</taxon>
        <taxon>Pseudomonadati</taxon>
        <taxon>Bdellovibrionota</taxon>
        <taxon>Bdellovibrionia</taxon>
        <taxon>Bdellovibrionales</taxon>
        <taxon>Pseudobdellovibrionaceae</taxon>
        <taxon>Bdellovibrio</taxon>
    </lineage>
</organism>
<dbReference type="AlphaFoldDB" id="A0A150WJX3"/>
<evidence type="ECO:0000256" key="2">
    <source>
        <dbReference type="ARBA" id="ARBA00022801"/>
    </source>
</evidence>
<reference evidence="5 6" key="1">
    <citation type="submission" date="2016-03" db="EMBL/GenBank/DDBJ databases">
        <authorList>
            <person name="Ploux O."/>
        </authorList>
    </citation>
    <scope>NUCLEOTIDE SEQUENCE [LARGE SCALE GENOMIC DNA]</scope>
    <source>
        <strain evidence="5 6">R0</strain>
    </source>
</reference>
<dbReference type="GO" id="GO:0046872">
    <property type="term" value="F:metal ion binding"/>
    <property type="evidence" value="ECO:0007669"/>
    <property type="project" value="UniProtKB-KW"/>
</dbReference>
<accession>A0A150WJX3</accession>
<comment type="cofactor">
    <cofactor evidence="3">
        <name>Mn(2+)</name>
        <dbReference type="ChEBI" id="CHEBI:29035"/>
    </cofactor>
    <text evidence="3">Binds 2 manganese ions per subunit.</text>
</comment>
<feature type="binding site" evidence="3">
    <location>
        <position position="158"/>
    </location>
    <ligand>
        <name>Mn(2+)</name>
        <dbReference type="ChEBI" id="CHEBI:29035"/>
        <label>1</label>
    </ligand>
</feature>
<evidence type="ECO:0000256" key="3">
    <source>
        <dbReference type="PIRSR" id="PIRSR036979-1"/>
    </source>
</evidence>
<dbReference type="PANTHER" id="PTHR11358">
    <property type="entry name" value="ARGINASE/AGMATINASE"/>
    <property type="match status" value="1"/>
</dbReference>
<feature type="binding site" evidence="3">
    <location>
        <position position="246"/>
    </location>
    <ligand>
        <name>Mn(2+)</name>
        <dbReference type="ChEBI" id="CHEBI:29035"/>
        <label>1</label>
    </ligand>
</feature>
<keyword evidence="6" id="KW-1185">Reference proteome</keyword>
<dbReference type="Proteomes" id="UP000075320">
    <property type="component" value="Unassembled WGS sequence"/>
</dbReference>
<dbReference type="InterPro" id="IPR023696">
    <property type="entry name" value="Ureohydrolase_dom_sf"/>
</dbReference>
<evidence type="ECO:0000256" key="1">
    <source>
        <dbReference type="ARBA" id="ARBA00022723"/>
    </source>
</evidence>
<dbReference type="Gene3D" id="3.40.800.10">
    <property type="entry name" value="Ureohydrolase domain"/>
    <property type="match status" value="1"/>
</dbReference>